<dbReference type="SMART" id="SM00897">
    <property type="entry name" value="FIST"/>
    <property type="match status" value="1"/>
</dbReference>
<dbReference type="RefSeq" id="WP_041900903.1">
    <property type="nucleotide sequence ID" value="NZ_CP010086.2"/>
</dbReference>
<evidence type="ECO:0000313" key="4">
    <source>
        <dbReference type="Proteomes" id="UP000031866"/>
    </source>
</evidence>
<accession>A0A0B5QCI3</accession>
<dbReference type="STRING" id="1520.LF65_02052"/>
<feature type="domain" description="FIST C-domain" evidence="2">
    <location>
        <begin position="202"/>
        <end position="330"/>
    </location>
</feature>
<gene>
    <name evidence="3" type="ORF">LF65_02052</name>
</gene>
<organism evidence="3 4">
    <name type="scientific">Clostridium beijerinckii</name>
    <name type="common">Clostridium MP</name>
    <dbReference type="NCBI Taxonomy" id="1520"/>
    <lineage>
        <taxon>Bacteria</taxon>
        <taxon>Bacillati</taxon>
        <taxon>Bacillota</taxon>
        <taxon>Clostridia</taxon>
        <taxon>Eubacteriales</taxon>
        <taxon>Clostridiaceae</taxon>
        <taxon>Clostridium</taxon>
    </lineage>
</organism>
<feature type="domain" description="FIST" evidence="1">
    <location>
        <begin position="19"/>
        <end position="201"/>
    </location>
</feature>
<dbReference type="Pfam" id="PF08495">
    <property type="entry name" value="FIST"/>
    <property type="match status" value="1"/>
</dbReference>
<evidence type="ECO:0000259" key="2">
    <source>
        <dbReference type="SMART" id="SM01204"/>
    </source>
</evidence>
<evidence type="ECO:0008006" key="5">
    <source>
        <dbReference type="Google" id="ProtNLM"/>
    </source>
</evidence>
<dbReference type="KEGG" id="cbei:LF65_02052"/>
<reference evidence="4" key="1">
    <citation type="submission" date="2014-12" db="EMBL/GenBank/DDBJ databases">
        <title>Genome sequence of Clostridium beijerinckii strain 59B.</title>
        <authorList>
            <person name="Little G.T."/>
            <person name="Minton N.P."/>
        </authorList>
    </citation>
    <scope>NUCLEOTIDE SEQUENCE [LARGE SCALE GENOMIC DNA]</scope>
    <source>
        <strain evidence="4">59B</strain>
    </source>
</reference>
<sequence length="343" mass="38909">MRELMFSNVQEASNFINNNSNMGFVIFSNVENVTELSTLVSSNVILCSTSGEYGRNGYEDGVISGFQYDIFDGEVVEILYPPIKSVNNLKGAYERIKNNKNAFSLLLCDGLTGMEESIIGTLYFVDDNFKVIGGSAGDNLKFKETFIFIGTKRVHSVMIFFNTKRRTTIIKENIYIPMGQRLLVTEADPISRTIKTFNKVPASTEYARVLNVKESDLPNYFMNNPLGKMYEDEIFISSPMKVNPDKSITFYCQVMSNTFVEVLKPVDPISQIRNTVEKIGFKPSFMLSINCILRSLKFQEDNIWKAIDKELLSFCPNTAGFVSYGEQFYKKHVNQTMVILAVE</sequence>
<dbReference type="SMART" id="SM01204">
    <property type="entry name" value="FIST_C"/>
    <property type="match status" value="1"/>
</dbReference>
<dbReference type="EMBL" id="CP010086">
    <property type="protein sequence ID" value="AJG98650.2"/>
    <property type="molecule type" value="Genomic_DNA"/>
</dbReference>
<protein>
    <recommendedName>
        <fullName evidence="5">FIST N domain protein</fullName>
    </recommendedName>
</protein>
<dbReference type="Proteomes" id="UP000031866">
    <property type="component" value="Chromosome"/>
</dbReference>
<proteinExistence type="predicted"/>
<dbReference type="PANTHER" id="PTHR40252">
    <property type="entry name" value="BLR0328 PROTEIN"/>
    <property type="match status" value="1"/>
</dbReference>
<dbReference type="InterPro" id="IPR013702">
    <property type="entry name" value="FIST_domain_N"/>
</dbReference>
<evidence type="ECO:0000313" key="3">
    <source>
        <dbReference type="EMBL" id="AJG98650.2"/>
    </source>
</evidence>
<dbReference type="OrthoDB" id="9770293at2"/>
<dbReference type="Pfam" id="PF10442">
    <property type="entry name" value="FIST_C"/>
    <property type="match status" value="1"/>
</dbReference>
<dbReference type="InterPro" id="IPR019494">
    <property type="entry name" value="FIST_C"/>
</dbReference>
<evidence type="ECO:0000259" key="1">
    <source>
        <dbReference type="SMART" id="SM00897"/>
    </source>
</evidence>
<name>A0A0B5QCI3_CLOBE</name>
<dbReference type="PANTHER" id="PTHR40252:SF2">
    <property type="entry name" value="BLR0328 PROTEIN"/>
    <property type="match status" value="1"/>
</dbReference>
<dbReference type="AlphaFoldDB" id="A0A0B5QCI3"/>